<dbReference type="SUPFAM" id="SSF53474">
    <property type="entry name" value="alpha/beta-Hydrolases"/>
    <property type="match status" value="1"/>
</dbReference>
<dbReference type="OrthoDB" id="9814831at2"/>
<dbReference type="Proteomes" id="UP000322981">
    <property type="component" value="Unassembled WGS sequence"/>
</dbReference>
<gene>
    <name evidence="1" type="ORF">F2Q65_12635</name>
</gene>
<reference evidence="1 2" key="1">
    <citation type="submission" date="2019-09" db="EMBL/GenBank/DDBJ databases">
        <title>Whole-genome sequence of the purple sulfur bacterium Thiohalocapsa marina DSM 19078.</title>
        <authorList>
            <person name="Kyndt J.A."/>
            <person name="Meyer T.E."/>
        </authorList>
    </citation>
    <scope>NUCLEOTIDE SEQUENCE [LARGE SCALE GENOMIC DNA]</scope>
    <source>
        <strain evidence="1 2">DSM 19078</strain>
    </source>
</reference>
<dbReference type="AlphaFoldDB" id="A0A5M8FKN9"/>
<accession>A0A5M8FKN9</accession>
<dbReference type="EMBL" id="VWXX01000021">
    <property type="protein sequence ID" value="KAA6184306.1"/>
    <property type="molecule type" value="Genomic_DNA"/>
</dbReference>
<sequence>MILYLHGLNSSGQSLKARLLREALTPAEVVAPDYPAHRPHQAMAQLTALLSQLTGEHLTGEQLTSTQAFDTQTIGARLARTGVAGTGSAPIIVGSSMGGFYGQALARRFPITHLFMINPALQPWRLLPTLADTPMTTAAGEHYLLTPDLIEATRAYAVDSPCDGDDDGIPTTLLLDAGDELIDHQIAATLYRRCARVHIYPGGDHAFQHMDDAIRLIRAALSGSDPESGAAS</sequence>
<evidence type="ECO:0000313" key="1">
    <source>
        <dbReference type="EMBL" id="KAA6184306.1"/>
    </source>
</evidence>
<dbReference type="InterPro" id="IPR029058">
    <property type="entry name" value="AB_hydrolase_fold"/>
</dbReference>
<evidence type="ECO:0000313" key="2">
    <source>
        <dbReference type="Proteomes" id="UP000322981"/>
    </source>
</evidence>
<protein>
    <submittedName>
        <fullName evidence="1">Alpha/beta fold hydrolase</fullName>
    </submittedName>
</protein>
<dbReference type="Gene3D" id="3.40.50.1820">
    <property type="entry name" value="alpha/beta hydrolase"/>
    <property type="match status" value="1"/>
</dbReference>
<name>A0A5M8FKN9_9GAMM</name>
<proteinExistence type="predicted"/>
<dbReference type="GO" id="GO:0016787">
    <property type="term" value="F:hydrolase activity"/>
    <property type="evidence" value="ECO:0007669"/>
    <property type="project" value="UniProtKB-KW"/>
</dbReference>
<dbReference type="PANTHER" id="PTHR35602">
    <property type="entry name" value="ESTERASE YQIA-RELATED"/>
    <property type="match status" value="1"/>
</dbReference>
<keyword evidence="2" id="KW-1185">Reference proteome</keyword>
<organism evidence="1 2">
    <name type="scientific">Thiohalocapsa marina</name>
    <dbReference type="NCBI Taxonomy" id="424902"/>
    <lineage>
        <taxon>Bacteria</taxon>
        <taxon>Pseudomonadati</taxon>
        <taxon>Pseudomonadota</taxon>
        <taxon>Gammaproteobacteria</taxon>
        <taxon>Chromatiales</taxon>
        <taxon>Chromatiaceae</taxon>
        <taxon>Thiohalocapsa</taxon>
    </lineage>
</organism>
<dbReference type="PANTHER" id="PTHR35602:SF3">
    <property type="entry name" value="ESTERASE YQIA"/>
    <property type="match status" value="1"/>
</dbReference>
<comment type="caution">
    <text evidence="1">The sequence shown here is derived from an EMBL/GenBank/DDBJ whole genome shotgun (WGS) entry which is preliminary data.</text>
</comment>
<dbReference type="RefSeq" id="WP_150093778.1">
    <property type="nucleotide sequence ID" value="NZ_JBFUOH010000014.1"/>
</dbReference>
<keyword evidence="1" id="KW-0378">Hydrolase</keyword>
<dbReference type="InterPro" id="IPR008886">
    <property type="entry name" value="UPF0227/Esterase_YqiA"/>
</dbReference>
<dbReference type="Pfam" id="PF05728">
    <property type="entry name" value="UPF0227"/>
    <property type="match status" value="2"/>
</dbReference>